<dbReference type="NCBIfam" id="TIGR02354">
    <property type="entry name" value="thiF_fam2"/>
    <property type="match status" value="1"/>
</dbReference>
<dbReference type="InterPro" id="IPR035985">
    <property type="entry name" value="Ubiquitin-activating_enz"/>
</dbReference>
<dbReference type="InterPro" id="IPR000594">
    <property type="entry name" value="ThiF_NAD_FAD-bd"/>
</dbReference>
<dbReference type="NCBIfam" id="NF006395">
    <property type="entry name" value="PRK08644.1"/>
    <property type="match status" value="1"/>
</dbReference>
<protein>
    <submittedName>
        <fullName evidence="2">Thiamine biosynthesis protein ThiF</fullName>
    </submittedName>
</protein>
<organism evidence="2 3">
    <name type="scientific">Gardnerella vaginalis</name>
    <dbReference type="NCBI Taxonomy" id="2702"/>
    <lineage>
        <taxon>Bacteria</taxon>
        <taxon>Bacillati</taxon>
        <taxon>Actinomycetota</taxon>
        <taxon>Actinomycetes</taxon>
        <taxon>Bifidobacteriales</taxon>
        <taxon>Bifidobacteriaceae</taxon>
        <taxon>Gardnerella</taxon>
    </lineage>
</organism>
<proteinExistence type="predicted"/>
<evidence type="ECO:0000259" key="1">
    <source>
        <dbReference type="Pfam" id="PF00899"/>
    </source>
</evidence>
<evidence type="ECO:0000313" key="3">
    <source>
        <dbReference type="Proteomes" id="UP000259221"/>
    </source>
</evidence>
<name>A0A3E1J1A3_GARVA</name>
<dbReference type="SUPFAM" id="SSF69572">
    <property type="entry name" value="Activating enzymes of the ubiquitin-like proteins"/>
    <property type="match status" value="1"/>
</dbReference>
<dbReference type="GO" id="GO:0008641">
    <property type="term" value="F:ubiquitin-like modifier activating enzyme activity"/>
    <property type="evidence" value="ECO:0007669"/>
    <property type="project" value="InterPro"/>
</dbReference>
<gene>
    <name evidence="2" type="ORF">AXE77_01055</name>
</gene>
<dbReference type="Proteomes" id="UP000259221">
    <property type="component" value="Unassembled WGS sequence"/>
</dbReference>
<dbReference type="Gene3D" id="3.40.50.720">
    <property type="entry name" value="NAD(P)-binding Rossmann-like Domain"/>
    <property type="match status" value="1"/>
</dbReference>
<dbReference type="PANTHER" id="PTHR43267">
    <property type="entry name" value="TRNA THREONYLCARBAMOYLADENOSINE DEHYDRATASE"/>
    <property type="match status" value="1"/>
</dbReference>
<reference evidence="2 3" key="1">
    <citation type="submission" date="2016-02" db="EMBL/GenBank/DDBJ databases">
        <authorList>
            <person name="Alioto T."/>
            <person name="Alioto T."/>
        </authorList>
    </citation>
    <scope>NUCLEOTIDE SEQUENCE [LARGE SCALE GENOMIC DNA]</scope>
    <source>
        <strain evidence="2 3">NR010</strain>
    </source>
</reference>
<accession>A0A3E1J1A3</accession>
<dbReference type="GO" id="GO:0061504">
    <property type="term" value="P:cyclic threonylcarbamoyladenosine biosynthetic process"/>
    <property type="evidence" value="ECO:0007669"/>
    <property type="project" value="TreeGrafter"/>
</dbReference>
<dbReference type="PANTHER" id="PTHR43267:SF3">
    <property type="entry name" value="THIF PROTEIN"/>
    <property type="match status" value="1"/>
</dbReference>
<feature type="domain" description="THIF-type NAD/FAD binding fold" evidence="1">
    <location>
        <begin position="22"/>
        <end position="201"/>
    </location>
</feature>
<dbReference type="RefSeq" id="WP_116711730.1">
    <property type="nucleotide sequence ID" value="NZ_LRTV01000001.1"/>
</dbReference>
<comment type="caution">
    <text evidence="2">The sequence shown here is derived from an EMBL/GenBank/DDBJ whole genome shotgun (WGS) entry which is preliminary data.</text>
</comment>
<dbReference type="InterPro" id="IPR045886">
    <property type="entry name" value="ThiF/MoeB/HesA"/>
</dbReference>
<dbReference type="Pfam" id="PF00899">
    <property type="entry name" value="ThiF"/>
    <property type="match status" value="1"/>
</dbReference>
<dbReference type="GO" id="GO:0061503">
    <property type="term" value="F:tRNA threonylcarbamoyladenosine dehydratase"/>
    <property type="evidence" value="ECO:0007669"/>
    <property type="project" value="TreeGrafter"/>
</dbReference>
<evidence type="ECO:0000313" key="2">
    <source>
        <dbReference type="EMBL" id="RFD80133.1"/>
    </source>
</evidence>
<dbReference type="InterPro" id="IPR012729">
    <property type="entry name" value="ThiF_fam2"/>
</dbReference>
<dbReference type="OrthoDB" id="9204719at2"/>
<dbReference type="EMBL" id="LRTV01000001">
    <property type="protein sequence ID" value="RFD80133.1"/>
    <property type="molecule type" value="Genomic_DNA"/>
</dbReference>
<dbReference type="AlphaFoldDB" id="A0A3E1J1A3"/>
<sequence>MESDDIRTKVLQRQRTEDSDLFAKQSISILGCGGLGSNIALMLARAGVGTLYLYDFDRIEYSNLNRQNYTIREVGQYKVEATKARLEETLPYVKVNSFVQRITPESLDEIAERSDLFIEAFDNRESKSMVLDYFMNHTNKFIITASGLSGLGNVKNVSVKHAGNVCLVGDFKSSPEEGLYLPYVSVIASLEALEALKWIKNGGNYGE</sequence>